<reference evidence="2 3" key="1">
    <citation type="submission" date="2020-07" db="EMBL/GenBank/DDBJ databases">
        <title>Genomic Encyclopedia of Type Strains, Phase IV (KMG-IV): sequencing the most valuable type-strain genomes for metagenomic binning, comparative biology and taxonomic classification.</title>
        <authorList>
            <person name="Goeker M."/>
        </authorList>
    </citation>
    <scope>NUCLEOTIDE SEQUENCE [LARGE SCALE GENOMIC DNA]</scope>
    <source>
        <strain evidence="2 3">DSM 45533</strain>
    </source>
</reference>
<protein>
    <recommendedName>
        <fullName evidence="4">Peptidase M48 domain-containing protein</fullName>
    </recommendedName>
</protein>
<keyword evidence="1" id="KW-1133">Transmembrane helix</keyword>
<dbReference type="Proteomes" id="UP000530928">
    <property type="component" value="Unassembled WGS sequence"/>
</dbReference>
<comment type="caution">
    <text evidence="2">The sequence shown here is derived from an EMBL/GenBank/DDBJ whole genome shotgun (WGS) entry which is preliminary data.</text>
</comment>
<proteinExistence type="predicted"/>
<name>A0A7W0CDZ9_9ACTN</name>
<feature type="transmembrane region" description="Helical" evidence="1">
    <location>
        <begin position="35"/>
        <end position="51"/>
    </location>
</feature>
<evidence type="ECO:0008006" key="4">
    <source>
        <dbReference type="Google" id="ProtNLM"/>
    </source>
</evidence>
<keyword evidence="1" id="KW-0472">Membrane</keyword>
<feature type="transmembrane region" description="Helical" evidence="1">
    <location>
        <begin position="7"/>
        <end position="29"/>
    </location>
</feature>
<gene>
    <name evidence="2" type="ORF">HNR30_000751</name>
</gene>
<accession>A0A7W0CDZ9</accession>
<organism evidence="2 3">
    <name type="scientific">Nonomuraea soli</name>
    <dbReference type="NCBI Taxonomy" id="1032476"/>
    <lineage>
        <taxon>Bacteria</taxon>
        <taxon>Bacillati</taxon>
        <taxon>Actinomycetota</taxon>
        <taxon>Actinomycetes</taxon>
        <taxon>Streptosporangiales</taxon>
        <taxon>Streptosporangiaceae</taxon>
        <taxon>Nonomuraea</taxon>
    </lineage>
</organism>
<evidence type="ECO:0000256" key="1">
    <source>
        <dbReference type="SAM" id="Phobius"/>
    </source>
</evidence>
<evidence type="ECO:0000313" key="3">
    <source>
        <dbReference type="Proteomes" id="UP000530928"/>
    </source>
</evidence>
<keyword evidence="3" id="KW-1185">Reference proteome</keyword>
<dbReference type="RefSeq" id="WP_181608211.1">
    <property type="nucleotide sequence ID" value="NZ_BAABAM010000001.1"/>
</dbReference>
<sequence>MKRVTTVVLALSVHLTTLAFLLLGLWVILVNRTLWPAWLLGGLLIAVGVLLRPRRRRVPADAEVLDRARAQMLYGAAERVAQACGAVRPKAVAIRDLGTTSEYVRGVLVIGLPAWLTLSPAERVEHLVEVYSRHDRGLLVESALTTLEAWRDALLHSAPLSSRVEANTQMTAAISLGAPDTTYEVTGMLGRTLGRVFVGPVLLAERGLTALAGPPAVPRPLDSRRIAPIQAAALRGESVEAIRRGVLERVPEGTNALLTDEASAAVDHELSRHYIRAVRGFGLIS</sequence>
<dbReference type="AlphaFoldDB" id="A0A7W0CDZ9"/>
<evidence type="ECO:0000313" key="2">
    <source>
        <dbReference type="EMBL" id="MBA2889416.1"/>
    </source>
</evidence>
<keyword evidence="1" id="KW-0812">Transmembrane</keyword>
<dbReference type="EMBL" id="JACDUR010000001">
    <property type="protein sequence ID" value="MBA2889416.1"/>
    <property type="molecule type" value="Genomic_DNA"/>
</dbReference>